<dbReference type="EMBL" id="JAOZFC020000003">
    <property type="protein sequence ID" value="MDF9300601.1"/>
    <property type="molecule type" value="Genomic_DNA"/>
</dbReference>
<dbReference type="InterPro" id="IPR051162">
    <property type="entry name" value="T4SS_component"/>
</dbReference>
<dbReference type="Gene3D" id="3.40.50.300">
    <property type="entry name" value="P-loop containing nucleotide triphosphate hydrolases"/>
    <property type="match status" value="2"/>
</dbReference>
<organism evidence="1 2">
    <name type="scientific">Weissella fermenti</name>
    <dbReference type="NCBI Taxonomy" id="2987699"/>
    <lineage>
        <taxon>Bacteria</taxon>
        <taxon>Bacillati</taxon>
        <taxon>Bacillota</taxon>
        <taxon>Bacilli</taxon>
        <taxon>Lactobacillales</taxon>
        <taxon>Lactobacillaceae</taxon>
        <taxon>Weissella</taxon>
    </lineage>
</organism>
<dbReference type="SUPFAM" id="SSF52540">
    <property type="entry name" value="P-loop containing nucleoside triphosphate hydrolases"/>
    <property type="match status" value="1"/>
</dbReference>
<protein>
    <submittedName>
        <fullName evidence="1">Conjugal transfer protein</fullName>
    </submittedName>
</protein>
<keyword evidence="2" id="KW-1185">Reference proteome</keyword>
<accession>A0ABT6D663</accession>
<proteinExistence type="predicted"/>
<dbReference type="RefSeq" id="WP_199404949.1">
    <property type="nucleotide sequence ID" value="NZ_JAOZFC020000003.1"/>
</dbReference>
<dbReference type="InterPro" id="IPR027417">
    <property type="entry name" value="P-loop_NTPase"/>
</dbReference>
<sequence length="658" mass="74984">MARKDGTIANVQAWEALGYDFETILDTQPQGPVEIFPTYAKVPGGYQRVLYVHDLDNDNYANHFLRKLSEEHNVILDIDTGVEMTGPFKDKLDKAYVNKITDGRDGGIPKLSKQFDTSDSAYAMMMYNMLKNNAKAMRLYIRLFVFARTKRALEQRTRELIAKYPRFKFAVLRGFQTDEYRSQWLPALLQSEKLDESQPGLSISSLDLGGAYWANQTKLEDPYGSIIGSTFTGGMMNFNLYTRDGKSRVTPFALIAGDPSYGKSTLQKLLVEDAIKRGHRVAMFDPSKEYHSLTKSAGGVIYSLNGDGMTINPFQVFVTETLENGEVDYVNSFAQHIEKLLAIYGFMSQGLTQEQLSDDRISLKILLTKFYIDQGLWTDAPQLNPGIVKSLFERQPREFPKLSHFNVWLNSAARMNSDGMYGEKLPVTQRSLMRLQATFSNMEKQYGNIFNAYTTAPDLSQEDVVCYDVSGILQSKDLFNAQVYSVLAMENHYIIRNGRQQRQLRRENKISLDEVKHTVLVLDEAQNYISLDNAYNLKFIVTVLEQMRKNFAALMMAMPTIKDVVLIDKSSPDVAMKEFTKNVDKLFGLMQYRFFFHLPDSDATALKIVLGNSITVTELAQVPKLQKRQALLNIQNYRNYLFSVTVTNDELRRFDGGE</sequence>
<evidence type="ECO:0000313" key="1">
    <source>
        <dbReference type="EMBL" id="MDF9300601.1"/>
    </source>
</evidence>
<comment type="caution">
    <text evidence="1">The sequence shown here is derived from an EMBL/GenBank/DDBJ whole genome shotgun (WGS) entry which is preliminary data.</text>
</comment>
<name>A0ABT6D663_9LACO</name>
<dbReference type="PANTHER" id="PTHR30121">
    <property type="entry name" value="UNCHARACTERIZED PROTEIN YJGR-RELATED"/>
    <property type="match status" value="1"/>
</dbReference>
<dbReference type="Proteomes" id="UP001146336">
    <property type="component" value="Unassembled WGS sequence"/>
</dbReference>
<gene>
    <name evidence="1" type="ORF">OIT47_010010</name>
</gene>
<evidence type="ECO:0000313" key="2">
    <source>
        <dbReference type="Proteomes" id="UP001146336"/>
    </source>
</evidence>
<dbReference type="PANTHER" id="PTHR30121:SF6">
    <property type="entry name" value="SLR6007 PROTEIN"/>
    <property type="match status" value="1"/>
</dbReference>
<reference evidence="1" key="1">
    <citation type="submission" date="2023-03" db="EMBL/GenBank/DDBJ databases">
        <title>Comparative genomics of Weissella fermenti BK2, and weissella type species.</title>
        <authorList>
            <person name="Lee J.K."/>
            <person name="Baek J.H."/>
            <person name="Kim J.M."/>
            <person name="Choi D.G."/>
            <person name="Jeon C.O."/>
        </authorList>
    </citation>
    <scope>NUCLEOTIDE SEQUENCE</scope>
    <source>
        <strain evidence="1">BK2</strain>
    </source>
</reference>